<organism evidence="1 2">
    <name type="scientific">Dendrothele bispora (strain CBS 962.96)</name>
    <dbReference type="NCBI Taxonomy" id="1314807"/>
    <lineage>
        <taxon>Eukaryota</taxon>
        <taxon>Fungi</taxon>
        <taxon>Dikarya</taxon>
        <taxon>Basidiomycota</taxon>
        <taxon>Agaricomycotina</taxon>
        <taxon>Agaricomycetes</taxon>
        <taxon>Agaricomycetidae</taxon>
        <taxon>Agaricales</taxon>
        <taxon>Agaricales incertae sedis</taxon>
        <taxon>Dendrothele</taxon>
    </lineage>
</organism>
<gene>
    <name evidence="1" type="ORF">K435DRAFT_217791</name>
</gene>
<evidence type="ECO:0000313" key="2">
    <source>
        <dbReference type="Proteomes" id="UP000297245"/>
    </source>
</evidence>
<reference evidence="1 2" key="1">
    <citation type="journal article" date="2019" name="Nat. Ecol. Evol.">
        <title>Megaphylogeny resolves global patterns of mushroom evolution.</title>
        <authorList>
            <person name="Varga T."/>
            <person name="Krizsan K."/>
            <person name="Foldi C."/>
            <person name="Dima B."/>
            <person name="Sanchez-Garcia M."/>
            <person name="Sanchez-Ramirez S."/>
            <person name="Szollosi G.J."/>
            <person name="Szarkandi J.G."/>
            <person name="Papp V."/>
            <person name="Albert L."/>
            <person name="Andreopoulos W."/>
            <person name="Angelini C."/>
            <person name="Antonin V."/>
            <person name="Barry K.W."/>
            <person name="Bougher N.L."/>
            <person name="Buchanan P."/>
            <person name="Buyck B."/>
            <person name="Bense V."/>
            <person name="Catcheside P."/>
            <person name="Chovatia M."/>
            <person name="Cooper J."/>
            <person name="Damon W."/>
            <person name="Desjardin D."/>
            <person name="Finy P."/>
            <person name="Geml J."/>
            <person name="Haridas S."/>
            <person name="Hughes K."/>
            <person name="Justo A."/>
            <person name="Karasinski D."/>
            <person name="Kautmanova I."/>
            <person name="Kiss B."/>
            <person name="Kocsube S."/>
            <person name="Kotiranta H."/>
            <person name="LaButti K.M."/>
            <person name="Lechner B.E."/>
            <person name="Liimatainen K."/>
            <person name="Lipzen A."/>
            <person name="Lukacs Z."/>
            <person name="Mihaltcheva S."/>
            <person name="Morgado L.N."/>
            <person name="Niskanen T."/>
            <person name="Noordeloos M.E."/>
            <person name="Ohm R.A."/>
            <person name="Ortiz-Santana B."/>
            <person name="Ovrebo C."/>
            <person name="Racz N."/>
            <person name="Riley R."/>
            <person name="Savchenko A."/>
            <person name="Shiryaev A."/>
            <person name="Soop K."/>
            <person name="Spirin V."/>
            <person name="Szebenyi C."/>
            <person name="Tomsovsky M."/>
            <person name="Tulloss R.E."/>
            <person name="Uehling J."/>
            <person name="Grigoriev I.V."/>
            <person name="Vagvolgyi C."/>
            <person name="Papp T."/>
            <person name="Martin F.M."/>
            <person name="Miettinen O."/>
            <person name="Hibbett D.S."/>
            <person name="Nagy L.G."/>
        </authorList>
    </citation>
    <scope>NUCLEOTIDE SEQUENCE [LARGE SCALE GENOMIC DNA]</scope>
    <source>
        <strain evidence="1 2">CBS 962.96</strain>
    </source>
</reference>
<dbReference type="EMBL" id="ML179289">
    <property type="protein sequence ID" value="THU92047.1"/>
    <property type="molecule type" value="Genomic_DNA"/>
</dbReference>
<dbReference type="AlphaFoldDB" id="A0A4S8LRI0"/>
<dbReference type="Proteomes" id="UP000297245">
    <property type="component" value="Unassembled WGS sequence"/>
</dbReference>
<keyword evidence="2" id="KW-1185">Reference proteome</keyword>
<name>A0A4S8LRI0_DENBC</name>
<sequence length="173" mass="19434">MSEKRNLDLDIGIKHDWYVHLESQHVAIESLKYACIYPLTTTFALVSPLPESFPHLVTSMSPFTPRSLPDKVLIRTTTCLTPAKPINETSSSLPITNISSFPYYSSTFASIIQASPFLLSHLFIPTTPPPPSCPAFASSILRNNSLLFSFKLRAMFRKHKLPYHSMQLCSRCS</sequence>
<proteinExistence type="predicted"/>
<protein>
    <submittedName>
        <fullName evidence="1">Uncharacterized protein</fullName>
    </submittedName>
</protein>
<accession>A0A4S8LRI0</accession>
<evidence type="ECO:0000313" key="1">
    <source>
        <dbReference type="EMBL" id="THU92047.1"/>
    </source>
</evidence>